<dbReference type="EMBL" id="AL590447">
    <property type="protein sequence ID" value="CCI73959.2"/>
    <property type="molecule type" value="Genomic_DNA"/>
</dbReference>
<dbReference type="OrthoDB" id="2194060at2759"/>
<evidence type="ECO:0000313" key="3">
    <source>
        <dbReference type="Proteomes" id="UP000000819"/>
    </source>
</evidence>
<protein>
    <submittedName>
        <fullName evidence="2">ECU07_1805 protein</fullName>
    </submittedName>
</protein>
<keyword evidence="1" id="KW-0472">Membrane</keyword>
<dbReference type="HOGENOM" id="CLU_187832_0_0_1"/>
<name>I7JU02_ENCCU</name>
<keyword evidence="1" id="KW-0812">Transmembrane</keyword>
<proteinExistence type="predicted"/>
<accession>I7JU02</accession>
<dbReference type="GeneID" id="77136390"/>
<evidence type="ECO:0000256" key="1">
    <source>
        <dbReference type="SAM" id="Phobius"/>
    </source>
</evidence>
<reference evidence="2 3" key="2">
    <citation type="journal article" date="2009" name="BMC Genomics">
        <title>Identification of transcriptional signals in Encephalitozoon cuniculi widespread among Microsporidia phylum: support for accurate structural genome annotation.</title>
        <authorList>
            <person name="Peyretaillade E."/>
            <person name="Goncalves O."/>
            <person name="Terrat S."/>
            <person name="Dugat-Bony E."/>
            <person name="Wincker P."/>
            <person name="Cornman R.S."/>
            <person name="Evans J.D."/>
            <person name="Delbac F."/>
            <person name="Peyret P."/>
        </authorList>
    </citation>
    <scope>NUCLEOTIDE SEQUENCE [LARGE SCALE GENOMIC DNA]</scope>
    <source>
        <strain evidence="2 3">GB-M1</strain>
    </source>
</reference>
<dbReference type="InParanoid" id="I7JU02"/>
<evidence type="ECO:0000313" key="2">
    <source>
        <dbReference type="EMBL" id="CCI73959.2"/>
    </source>
</evidence>
<reference evidence="2 3" key="1">
    <citation type="journal article" date="2001" name="Nature">
        <title>Genome sequence and gene compaction of the eukaryote parasite Encephalitozoon cuniculi.</title>
        <authorList>
            <person name="Katinka M.D."/>
            <person name="Duprat S."/>
            <person name="Cornillot E."/>
            <person name="Metenier G."/>
            <person name="Thomarat F."/>
            <person name="Prensier G."/>
            <person name="Barbe V."/>
            <person name="Peyretaillade E."/>
            <person name="Brottier P."/>
            <person name="Wincker P."/>
            <person name="Delbac F."/>
            <person name="El Alaoui H."/>
            <person name="Peyret P."/>
            <person name="Saurin W."/>
            <person name="Gouy M."/>
            <person name="Weissenbach J."/>
            <person name="Vivares C.P."/>
        </authorList>
    </citation>
    <scope>NUCLEOTIDE SEQUENCE [LARGE SCALE GENOMIC DNA]</scope>
    <source>
        <strain evidence="2 3">GB-M1</strain>
    </source>
</reference>
<dbReference type="Proteomes" id="UP000000819">
    <property type="component" value="Chromosome VII"/>
</dbReference>
<feature type="transmembrane region" description="Helical" evidence="1">
    <location>
        <begin position="12"/>
        <end position="36"/>
    </location>
</feature>
<gene>
    <name evidence="2" type="ordered locus">ECU07_1805</name>
</gene>
<keyword evidence="3" id="KW-1185">Reference proteome</keyword>
<organism evidence="2 3">
    <name type="scientific">Encephalitozoon cuniculi (strain GB-M1)</name>
    <name type="common">Microsporidian parasite</name>
    <dbReference type="NCBI Taxonomy" id="284813"/>
    <lineage>
        <taxon>Eukaryota</taxon>
        <taxon>Fungi</taxon>
        <taxon>Fungi incertae sedis</taxon>
        <taxon>Microsporidia</taxon>
        <taxon>Unikaryonidae</taxon>
        <taxon>Encephalitozoon</taxon>
    </lineage>
</organism>
<dbReference type="KEGG" id="ecu:ECU07_1805"/>
<keyword evidence="1" id="KW-1133">Transmembrane helix</keyword>
<sequence length="69" mass="7605">MVFSSLIDGNDIIASLHTLSIVLLVAVIGITAARTFPRLMATRRSRSSGTIEKRIDRSFAKTESKIKEN</sequence>
<dbReference type="RefSeq" id="NP_001402516.1">
    <property type="nucleotide sequence ID" value="NM_001415206.1"/>
</dbReference>
<dbReference type="AlphaFoldDB" id="I7JU02"/>